<organism evidence="3 4">
    <name type="scientific">Nitrospirillum amazonense</name>
    <dbReference type="NCBI Taxonomy" id="28077"/>
    <lineage>
        <taxon>Bacteria</taxon>
        <taxon>Pseudomonadati</taxon>
        <taxon>Pseudomonadota</taxon>
        <taxon>Alphaproteobacteria</taxon>
        <taxon>Rhodospirillales</taxon>
        <taxon>Azospirillaceae</taxon>
        <taxon>Nitrospirillum</taxon>
    </lineage>
</organism>
<feature type="region of interest" description="Disordered" evidence="1">
    <location>
        <begin position="1"/>
        <end position="69"/>
    </location>
</feature>
<keyword evidence="4" id="KW-1185">Reference proteome</keyword>
<name>A0A560H5S5_9PROT</name>
<feature type="domain" description="Anti-sigma factor NepR" evidence="2">
    <location>
        <begin position="32"/>
        <end position="62"/>
    </location>
</feature>
<dbReference type="OrthoDB" id="8454456at2"/>
<feature type="compositionally biased region" description="Pro residues" evidence="1">
    <location>
        <begin position="1"/>
        <end position="10"/>
    </location>
</feature>
<evidence type="ECO:0000313" key="3">
    <source>
        <dbReference type="EMBL" id="TWB41159.1"/>
    </source>
</evidence>
<proteinExistence type="predicted"/>
<evidence type="ECO:0000256" key="1">
    <source>
        <dbReference type="SAM" id="MobiDB-lite"/>
    </source>
</evidence>
<dbReference type="InterPro" id="IPR041649">
    <property type="entry name" value="NepR"/>
</dbReference>
<accession>A0A560H5S5</accession>
<dbReference type="Proteomes" id="UP000315751">
    <property type="component" value="Unassembled WGS sequence"/>
</dbReference>
<feature type="compositionally biased region" description="Basic and acidic residues" evidence="1">
    <location>
        <begin position="32"/>
        <end position="41"/>
    </location>
</feature>
<comment type="caution">
    <text evidence="3">The sequence shown here is derived from an EMBL/GenBank/DDBJ whole genome shotgun (WGS) entry which is preliminary data.</text>
</comment>
<gene>
    <name evidence="3" type="ORF">FBZ90_108183</name>
</gene>
<dbReference type="RefSeq" id="WP_145733567.1">
    <property type="nucleotide sequence ID" value="NZ_VITR01000008.1"/>
</dbReference>
<evidence type="ECO:0000259" key="2">
    <source>
        <dbReference type="Pfam" id="PF18557"/>
    </source>
</evidence>
<sequence>MTKPPKPPHGAPQGKRPLLTAGTRPMPPGPHDALERSLREMFEDEAGEPVPQHLLDLVDRLDTHKKRKH</sequence>
<dbReference type="Pfam" id="PF18557">
    <property type="entry name" value="NepR"/>
    <property type="match status" value="1"/>
</dbReference>
<protein>
    <recommendedName>
        <fullName evidence="2">Anti-sigma factor NepR domain-containing protein</fullName>
    </recommendedName>
</protein>
<dbReference type="EMBL" id="VITR01000008">
    <property type="protein sequence ID" value="TWB41159.1"/>
    <property type="molecule type" value="Genomic_DNA"/>
</dbReference>
<reference evidence="3 4" key="1">
    <citation type="submission" date="2019-06" db="EMBL/GenBank/DDBJ databases">
        <title>Genomic Encyclopedia of Type Strains, Phase IV (KMG-V): Genome sequencing to study the core and pangenomes of soil and plant-associated prokaryotes.</title>
        <authorList>
            <person name="Whitman W."/>
        </authorList>
    </citation>
    <scope>NUCLEOTIDE SEQUENCE [LARGE SCALE GENOMIC DNA]</scope>
    <source>
        <strain evidence="3 4">BR 11622</strain>
    </source>
</reference>
<evidence type="ECO:0000313" key="4">
    <source>
        <dbReference type="Proteomes" id="UP000315751"/>
    </source>
</evidence>
<dbReference type="AlphaFoldDB" id="A0A560H5S5"/>